<dbReference type="InterPro" id="IPR002797">
    <property type="entry name" value="Polysacc_synth"/>
</dbReference>
<keyword evidence="2" id="KW-1003">Cell membrane</keyword>
<evidence type="ECO:0000256" key="4">
    <source>
        <dbReference type="ARBA" id="ARBA00022989"/>
    </source>
</evidence>
<evidence type="ECO:0000256" key="3">
    <source>
        <dbReference type="ARBA" id="ARBA00022692"/>
    </source>
</evidence>
<dbReference type="Pfam" id="PF01943">
    <property type="entry name" value="Polysacc_synt"/>
    <property type="match status" value="1"/>
</dbReference>
<keyword evidence="8" id="KW-1185">Reference proteome</keyword>
<dbReference type="OrthoDB" id="9815702at2"/>
<feature type="transmembrane region" description="Helical" evidence="6">
    <location>
        <begin position="200"/>
        <end position="221"/>
    </location>
</feature>
<dbReference type="GO" id="GO:0005886">
    <property type="term" value="C:plasma membrane"/>
    <property type="evidence" value="ECO:0007669"/>
    <property type="project" value="UniProtKB-SubCell"/>
</dbReference>
<keyword evidence="4 6" id="KW-1133">Transmembrane helix</keyword>
<proteinExistence type="predicted"/>
<comment type="subcellular location">
    <subcellularLocation>
        <location evidence="1">Cell membrane</location>
        <topology evidence="1">Multi-pass membrane protein</topology>
    </subcellularLocation>
</comment>
<evidence type="ECO:0000256" key="5">
    <source>
        <dbReference type="ARBA" id="ARBA00023136"/>
    </source>
</evidence>
<evidence type="ECO:0000256" key="2">
    <source>
        <dbReference type="ARBA" id="ARBA00022475"/>
    </source>
</evidence>
<dbReference type="InterPro" id="IPR050833">
    <property type="entry name" value="Poly_Biosynth_Transport"/>
</dbReference>
<feature type="transmembrane region" description="Helical" evidence="6">
    <location>
        <begin position="79"/>
        <end position="101"/>
    </location>
</feature>
<feature type="transmembrane region" description="Helical" evidence="6">
    <location>
        <begin position="233"/>
        <end position="252"/>
    </location>
</feature>
<evidence type="ECO:0000313" key="7">
    <source>
        <dbReference type="EMBL" id="RSU15075.1"/>
    </source>
</evidence>
<evidence type="ECO:0000256" key="6">
    <source>
        <dbReference type="SAM" id="Phobius"/>
    </source>
</evidence>
<sequence>MRLVMTAVALAAFLFFIFQTGKNNVVYWLQAIYILAAAIDISWLFMGLEDFKKTVIRNMAVKLVSVALIFAIVRSKEDLGLYVLILALSQFFVQLTMWPYLKKIVNKISQTKLNLGSHILPSLQLFIPQVAIQVYVILNKTMLGYFADYSEVGFFDSADKLVRIILSVVTALGVVMLPRISHTFSKGNLKQVNEYVYKSFNFVSNLSAPLCFGLAAIAKTFTPIYFGPSFEKTGTIIMIISPVIIFIAWSNVLGQQYLLPTGENTEYTLSVVCGAIINFIVNLLLVRNFTSIGVSIGTIIAEFSVTSVQFF</sequence>
<gene>
    <name evidence="7" type="ORF">CBF29_01685</name>
</gene>
<dbReference type="PANTHER" id="PTHR30250:SF11">
    <property type="entry name" value="O-ANTIGEN TRANSPORTER-RELATED"/>
    <property type="match status" value="1"/>
</dbReference>
<feature type="transmembrane region" description="Helical" evidence="6">
    <location>
        <begin position="161"/>
        <end position="180"/>
    </location>
</feature>
<keyword evidence="3 6" id="KW-0812">Transmembrane</keyword>
<dbReference type="EMBL" id="NGKA01000002">
    <property type="protein sequence ID" value="RSU15075.1"/>
    <property type="molecule type" value="Genomic_DNA"/>
</dbReference>
<protein>
    <submittedName>
        <fullName evidence="7">Uncharacterized protein</fullName>
    </submittedName>
</protein>
<comment type="caution">
    <text evidence="7">The sequence shown here is derived from an EMBL/GenBank/DDBJ whole genome shotgun (WGS) entry which is preliminary data.</text>
</comment>
<reference evidence="7 8" key="1">
    <citation type="submission" date="2017-05" db="EMBL/GenBank/DDBJ databases">
        <title>Vagococcus spp. assemblies.</title>
        <authorList>
            <person name="Gulvik C.A."/>
        </authorList>
    </citation>
    <scope>NUCLEOTIDE SEQUENCE [LARGE SCALE GENOMIC DNA]</scope>
    <source>
        <strain evidence="7 8">CCUG 51432</strain>
    </source>
</reference>
<accession>A0A430B418</accession>
<dbReference type="AlphaFoldDB" id="A0A430B418"/>
<evidence type="ECO:0000313" key="8">
    <source>
        <dbReference type="Proteomes" id="UP000287605"/>
    </source>
</evidence>
<dbReference type="PANTHER" id="PTHR30250">
    <property type="entry name" value="PST FAMILY PREDICTED COLANIC ACID TRANSPORTER"/>
    <property type="match status" value="1"/>
</dbReference>
<feature type="transmembrane region" description="Helical" evidence="6">
    <location>
        <begin position="55"/>
        <end position="73"/>
    </location>
</feature>
<organism evidence="7 8">
    <name type="scientific">Vagococcus elongatus</name>
    <dbReference type="NCBI Taxonomy" id="180344"/>
    <lineage>
        <taxon>Bacteria</taxon>
        <taxon>Bacillati</taxon>
        <taxon>Bacillota</taxon>
        <taxon>Bacilli</taxon>
        <taxon>Lactobacillales</taxon>
        <taxon>Enterococcaceae</taxon>
        <taxon>Vagococcus</taxon>
    </lineage>
</organism>
<dbReference type="Proteomes" id="UP000287605">
    <property type="component" value="Unassembled WGS sequence"/>
</dbReference>
<keyword evidence="5 6" id="KW-0472">Membrane</keyword>
<name>A0A430B418_9ENTE</name>
<feature type="transmembrane region" description="Helical" evidence="6">
    <location>
        <begin position="31"/>
        <end position="48"/>
    </location>
</feature>
<feature type="transmembrane region" description="Helical" evidence="6">
    <location>
        <begin position="267"/>
        <end position="286"/>
    </location>
</feature>
<evidence type="ECO:0000256" key="1">
    <source>
        <dbReference type="ARBA" id="ARBA00004651"/>
    </source>
</evidence>